<evidence type="ECO:0000256" key="2">
    <source>
        <dbReference type="ARBA" id="ARBA00023002"/>
    </source>
</evidence>
<dbReference type="InterPro" id="IPR015590">
    <property type="entry name" value="Aldehyde_DH_dom"/>
</dbReference>
<dbReference type="EC" id="1.2.1.27" evidence="1"/>
<dbReference type="InterPro" id="IPR016163">
    <property type="entry name" value="Ald_DH_C"/>
</dbReference>
<keyword evidence="6" id="KW-1185">Reference proteome</keyword>
<keyword evidence="2" id="KW-0560">Oxidoreductase</keyword>
<evidence type="ECO:0000259" key="4">
    <source>
        <dbReference type="Pfam" id="PF00171"/>
    </source>
</evidence>
<evidence type="ECO:0000256" key="3">
    <source>
        <dbReference type="ARBA" id="ARBA00023027"/>
    </source>
</evidence>
<dbReference type="GO" id="GO:0004491">
    <property type="term" value="F:methylmalonate-semialdehyde dehydrogenase (acylating, NAD) activity"/>
    <property type="evidence" value="ECO:0007669"/>
    <property type="project" value="UniProtKB-EC"/>
</dbReference>
<proteinExistence type="predicted"/>
<keyword evidence="3" id="KW-0520">NAD</keyword>
<evidence type="ECO:0000256" key="1">
    <source>
        <dbReference type="ARBA" id="ARBA00013048"/>
    </source>
</evidence>
<dbReference type="Proteomes" id="UP000325516">
    <property type="component" value="Chromosome"/>
</dbReference>
<dbReference type="GO" id="GO:0006574">
    <property type="term" value="P:L-valine catabolic process"/>
    <property type="evidence" value="ECO:0007669"/>
    <property type="project" value="TreeGrafter"/>
</dbReference>
<dbReference type="GO" id="GO:0006210">
    <property type="term" value="P:thymine catabolic process"/>
    <property type="evidence" value="ECO:0007669"/>
    <property type="project" value="TreeGrafter"/>
</dbReference>
<evidence type="ECO:0000313" key="5">
    <source>
        <dbReference type="EMBL" id="QEW02256.1"/>
    </source>
</evidence>
<accession>A0A5J6L1G0</accession>
<reference evidence="6" key="1">
    <citation type="submission" date="2019-09" db="EMBL/GenBank/DDBJ databases">
        <title>Mumia zhuanghuii sp. nov. isolated from the intestinal contents of plateau pika (Ochotona curzoniae) in the Qinghai-Tibet plateau of China.</title>
        <authorList>
            <person name="Tian Z."/>
        </authorList>
    </citation>
    <scope>NUCLEOTIDE SEQUENCE [LARGE SCALE GENOMIC DNA]</scope>
    <source>
        <strain evidence="6">L-031</strain>
    </source>
</reference>
<dbReference type="NCBIfam" id="TIGR01722">
    <property type="entry name" value="MMSDH"/>
    <property type="match status" value="1"/>
</dbReference>
<dbReference type="Gene3D" id="3.40.309.10">
    <property type="entry name" value="Aldehyde Dehydrogenase, Chain A, domain 2"/>
    <property type="match status" value="1"/>
</dbReference>
<dbReference type="CDD" id="cd07085">
    <property type="entry name" value="ALDH_F6_MMSDH"/>
    <property type="match status" value="1"/>
</dbReference>
<sequence>MSTTQTAPARDVESAVRVISHWIDGAERRSTSGRTAPVFNPATGAVQAEVALADQAEIDEALASAQRGYQLWSGYSIAKRQAVMFAFRELLNARKQELAEIITAEHGKVVSDAMGEILRGQEVVELATGFPHLIKGAFSENASTGIDVYSLKQPLGVVGIISPFNFPAMVPMWFFPVAIAAGNAVVLKPSEKDPSAALWLAKLWQEAGLPDGVFTVLQGDKLAVDGLLESPVVQSISFVGSTPIAQYIYETASKHGKRVQALGGAKNHMLVLPDADLDLVADQAVNAGYGAAGERCMAISVVLAVEPVADDLIAKISERIAKLRIGNGAGVDGVEPDMGPLITDVHRDKVATYVDIAEADGAKIVVDGRGLSVEGHEDGFFFGPTLIDDLPTSSRAYTEEIFGPVLSVVRVQSYDEGVDLINSGQFGNGTAIFTNDGGAARRFQNEVQVGMIGINVPIPVPVAYHSFGGWKQSLFGDAKAYGVHGFDFFTREKAITARWIDPATRHDTDHGGINLGFPQND</sequence>
<organism evidence="5 6">
    <name type="scientific">Microbacterium lushaniae</name>
    <dbReference type="NCBI Taxonomy" id="2614639"/>
    <lineage>
        <taxon>Bacteria</taxon>
        <taxon>Bacillati</taxon>
        <taxon>Actinomycetota</taxon>
        <taxon>Actinomycetes</taxon>
        <taxon>Micrococcales</taxon>
        <taxon>Microbacteriaceae</taxon>
        <taxon>Microbacterium</taxon>
    </lineage>
</organism>
<dbReference type="FunFam" id="3.40.605.10:FF:000003">
    <property type="entry name" value="Methylmalonate-semialdehyde dehydrogenase [acylating]"/>
    <property type="match status" value="1"/>
</dbReference>
<dbReference type="PROSITE" id="PS00070">
    <property type="entry name" value="ALDEHYDE_DEHYDR_CYS"/>
    <property type="match status" value="1"/>
</dbReference>
<dbReference type="PANTHER" id="PTHR43866">
    <property type="entry name" value="MALONATE-SEMIALDEHYDE DEHYDROGENASE"/>
    <property type="match status" value="1"/>
</dbReference>
<dbReference type="InterPro" id="IPR016161">
    <property type="entry name" value="Ald_DH/histidinol_DH"/>
</dbReference>
<dbReference type="PANTHER" id="PTHR43866:SF4">
    <property type="entry name" value="MALONATE-SEMIALDEHYDE DEHYDROGENASE"/>
    <property type="match status" value="1"/>
</dbReference>
<dbReference type="AlphaFoldDB" id="A0A5J6L1G0"/>
<dbReference type="Gene3D" id="3.40.605.10">
    <property type="entry name" value="Aldehyde Dehydrogenase, Chain A, domain 1"/>
    <property type="match status" value="1"/>
</dbReference>
<gene>
    <name evidence="5" type="ORF">F6J85_03520</name>
</gene>
<dbReference type="SUPFAM" id="SSF53720">
    <property type="entry name" value="ALDH-like"/>
    <property type="match status" value="1"/>
</dbReference>
<dbReference type="InterPro" id="IPR016162">
    <property type="entry name" value="Ald_DH_N"/>
</dbReference>
<dbReference type="InterPro" id="IPR016160">
    <property type="entry name" value="Ald_DH_CS_CYS"/>
</dbReference>
<feature type="domain" description="Aldehyde dehydrogenase" evidence="4">
    <location>
        <begin position="31"/>
        <end position="495"/>
    </location>
</feature>
<dbReference type="FunFam" id="3.40.309.10:FF:000002">
    <property type="entry name" value="Methylmalonate-semialdehyde dehydrogenase (Acylating)"/>
    <property type="match status" value="1"/>
</dbReference>
<name>A0A5J6L1G0_9MICO</name>
<dbReference type="InterPro" id="IPR010061">
    <property type="entry name" value="MeMal-semiAld_DH"/>
</dbReference>
<protein>
    <recommendedName>
        <fullName evidence="1">methylmalonate-semialdehyde dehydrogenase (CoA acylating)</fullName>
        <ecNumber evidence="1">1.2.1.27</ecNumber>
    </recommendedName>
</protein>
<dbReference type="RefSeq" id="WP_150923848.1">
    <property type="nucleotide sequence ID" value="NZ_CP044232.1"/>
</dbReference>
<dbReference type="Pfam" id="PF00171">
    <property type="entry name" value="Aldedh"/>
    <property type="match status" value="1"/>
</dbReference>
<dbReference type="KEGG" id="mlz:F6J85_03520"/>
<dbReference type="EMBL" id="CP044232">
    <property type="protein sequence ID" value="QEW02256.1"/>
    <property type="molecule type" value="Genomic_DNA"/>
</dbReference>
<evidence type="ECO:0000313" key="6">
    <source>
        <dbReference type="Proteomes" id="UP000325516"/>
    </source>
</evidence>